<reference evidence="6 7" key="1">
    <citation type="submission" date="2024-09" db="EMBL/GenBank/DDBJ databases">
        <authorList>
            <person name="D'Angelo T."/>
        </authorList>
    </citation>
    <scope>NUCLEOTIDE SEQUENCE [LARGE SCALE GENOMIC DNA]</scope>
    <source>
        <strain evidence="6">SAG AM-320-E07</strain>
    </source>
</reference>
<feature type="domain" description="Radical SAM core" evidence="5">
    <location>
        <begin position="154"/>
        <end position="367"/>
    </location>
</feature>
<dbReference type="SFLD" id="SFLDS00029">
    <property type="entry name" value="Radical_SAM"/>
    <property type="match status" value="1"/>
</dbReference>
<keyword evidence="1" id="KW-0949">S-adenosyl-L-methionine</keyword>
<keyword evidence="4" id="KW-0411">Iron-sulfur</keyword>
<evidence type="ECO:0000313" key="7">
    <source>
        <dbReference type="Proteomes" id="UP001593833"/>
    </source>
</evidence>
<name>A0ABV6YI02_UNCEI</name>
<dbReference type="PROSITE" id="PS51918">
    <property type="entry name" value="RADICAL_SAM"/>
    <property type="match status" value="1"/>
</dbReference>
<evidence type="ECO:0000256" key="2">
    <source>
        <dbReference type="ARBA" id="ARBA00022723"/>
    </source>
</evidence>
<comment type="caution">
    <text evidence="6">The sequence shown here is derived from an EMBL/GenBank/DDBJ whole genome shotgun (WGS) entry which is preliminary data.</text>
</comment>
<dbReference type="InterPro" id="IPR013785">
    <property type="entry name" value="Aldolase_TIM"/>
</dbReference>
<dbReference type="Gene3D" id="3.20.20.70">
    <property type="entry name" value="Aldolase class I"/>
    <property type="match status" value="1"/>
</dbReference>
<sequence length="490" mass="54800">MPLAEQTDAQHSSKVSRAVDWIRRDLRGLAVALQPHRKCLQGVHSFRQTSDHGQRHLHLRIDANGNGLLLVDTAHIFHLNSSAARIARQLLTGWTPRQVLRNMEHAHSGVSRKRLRGDIQAIERLVRTVQDPAVRCPSCALPALARREAFTTSPSAPLKVDAALSYDCNNRCSHCYNEAGRRSMPTLSDHQWMKAIDRLHQIGIPQIIFTGGEPLLHPSITTLVNHANRCGMITGLNTNGRPLATPGMAQGLAQAGLSHIQITLHSPRQSLHDRIARASGFEQTVQGIRNALEENLHVITNTTVTRLNVEEVEELIEFLDVLGIHTFAMNGIIHAGEGCSDPNALEPEELAPLLECVQEQAAGRGMRFLWYTPTEHCRLSPLEMDLGLKRCNAAEYSICVEPNGDILPCQSYYQTAGNILEDPWERIWNSPLFRSFRDRTRLPEKCDLLQKCWDCPDLKLCGGGCRLEREKKTQQARTKRGWSTCRSVSA</sequence>
<protein>
    <submittedName>
        <fullName evidence="6">Radical SAM protein</fullName>
    </submittedName>
</protein>
<dbReference type="InterPro" id="IPR058240">
    <property type="entry name" value="rSAM_sf"/>
</dbReference>
<evidence type="ECO:0000259" key="5">
    <source>
        <dbReference type="PROSITE" id="PS51918"/>
    </source>
</evidence>
<proteinExistence type="predicted"/>
<dbReference type="SFLD" id="SFLDG01386">
    <property type="entry name" value="main_SPASM_domain-containing"/>
    <property type="match status" value="1"/>
</dbReference>
<dbReference type="SFLD" id="SFLDG01067">
    <property type="entry name" value="SPASM/twitch_domain_containing"/>
    <property type="match status" value="1"/>
</dbReference>
<keyword evidence="7" id="KW-1185">Reference proteome</keyword>
<dbReference type="Proteomes" id="UP001593833">
    <property type="component" value="Unassembled WGS sequence"/>
</dbReference>
<evidence type="ECO:0000256" key="4">
    <source>
        <dbReference type="ARBA" id="ARBA00023014"/>
    </source>
</evidence>
<keyword evidence="3" id="KW-0408">Iron</keyword>
<dbReference type="InterPro" id="IPR050377">
    <property type="entry name" value="Radical_SAM_PqqE_MftC-like"/>
</dbReference>
<dbReference type="InterPro" id="IPR007197">
    <property type="entry name" value="rSAM"/>
</dbReference>
<dbReference type="PANTHER" id="PTHR11228">
    <property type="entry name" value="RADICAL SAM DOMAIN PROTEIN"/>
    <property type="match status" value="1"/>
</dbReference>
<keyword evidence="2" id="KW-0479">Metal-binding</keyword>
<dbReference type="PANTHER" id="PTHR11228:SF7">
    <property type="entry name" value="PQQA PEPTIDE CYCLASE"/>
    <property type="match status" value="1"/>
</dbReference>
<dbReference type="SUPFAM" id="SSF102114">
    <property type="entry name" value="Radical SAM enzymes"/>
    <property type="match status" value="1"/>
</dbReference>
<evidence type="ECO:0000256" key="3">
    <source>
        <dbReference type="ARBA" id="ARBA00023004"/>
    </source>
</evidence>
<dbReference type="InterPro" id="IPR023885">
    <property type="entry name" value="4Fe4S-binding_SPASM_dom"/>
</dbReference>
<dbReference type="Pfam" id="PF13186">
    <property type="entry name" value="SPASM"/>
    <property type="match status" value="1"/>
</dbReference>
<evidence type="ECO:0000313" key="6">
    <source>
        <dbReference type="EMBL" id="MFC1571964.1"/>
    </source>
</evidence>
<dbReference type="NCBIfam" id="TIGR04085">
    <property type="entry name" value="rSAM_more_4Fe4S"/>
    <property type="match status" value="1"/>
</dbReference>
<dbReference type="CDD" id="cd01335">
    <property type="entry name" value="Radical_SAM"/>
    <property type="match status" value="1"/>
</dbReference>
<organism evidence="6 7">
    <name type="scientific">Eiseniibacteriota bacterium</name>
    <dbReference type="NCBI Taxonomy" id="2212470"/>
    <lineage>
        <taxon>Bacteria</taxon>
        <taxon>Candidatus Eiseniibacteriota</taxon>
    </lineage>
</organism>
<accession>A0ABV6YI02</accession>
<dbReference type="Pfam" id="PF04055">
    <property type="entry name" value="Radical_SAM"/>
    <property type="match status" value="1"/>
</dbReference>
<gene>
    <name evidence="6" type="ORF">ACFL6M_00035</name>
</gene>
<evidence type="ECO:0000256" key="1">
    <source>
        <dbReference type="ARBA" id="ARBA00022691"/>
    </source>
</evidence>
<dbReference type="EMBL" id="JBHPKH010000001">
    <property type="protein sequence ID" value="MFC1571964.1"/>
    <property type="molecule type" value="Genomic_DNA"/>
</dbReference>